<dbReference type="Pfam" id="PF03031">
    <property type="entry name" value="NIF"/>
    <property type="match status" value="1"/>
</dbReference>
<evidence type="ECO:0000313" key="3">
    <source>
        <dbReference type="EMBL" id="KAJ3178972.1"/>
    </source>
</evidence>
<dbReference type="SUPFAM" id="SSF56784">
    <property type="entry name" value="HAD-like"/>
    <property type="match status" value="1"/>
</dbReference>
<feature type="region of interest" description="Disordered" evidence="1">
    <location>
        <begin position="264"/>
        <end position="284"/>
    </location>
</feature>
<keyword evidence="4" id="KW-1185">Reference proteome</keyword>
<dbReference type="Proteomes" id="UP001212152">
    <property type="component" value="Unassembled WGS sequence"/>
</dbReference>
<dbReference type="InterPro" id="IPR036412">
    <property type="entry name" value="HAD-like_sf"/>
</dbReference>
<reference evidence="3" key="1">
    <citation type="submission" date="2020-05" db="EMBL/GenBank/DDBJ databases">
        <title>Phylogenomic resolution of chytrid fungi.</title>
        <authorList>
            <person name="Stajich J.E."/>
            <person name="Amses K."/>
            <person name="Simmons R."/>
            <person name="Seto K."/>
            <person name="Myers J."/>
            <person name="Bonds A."/>
            <person name="Quandt C.A."/>
            <person name="Barry K."/>
            <person name="Liu P."/>
            <person name="Grigoriev I."/>
            <person name="Longcore J.E."/>
            <person name="James T.Y."/>
        </authorList>
    </citation>
    <scope>NUCLEOTIDE SEQUENCE</scope>
    <source>
        <strain evidence="3">JEL0379</strain>
    </source>
</reference>
<dbReference type="AlphaFoldDB" id="A0AAD5TK60"/>
<dbReference type="InterPro" id="IPR023214">
    <property type="entry name" value="HAD_sf"/>
</dbReference>
<dbReference type="GO" id="GO:0004722">
    <property type="term" value="F:protein serine/threonine phosphatase activity"/>
    <property type="evidence" value="ECO:0007669"/>
    <property type="project" value="TreeGrafter"/>
</dbReference>
<dbReference type="GO" id="GO:0005634">
    <property type="term" value="C:nucleus"/>
    <property type="evidence" value="ECO:0007669"/>
    <property type="project" value="TreeGrafter"/>
</dbReference>
<dbReference type="EMBL" id="JADGJQ010000023">
    <property type="protein sequence ID" value="KAJ3178972.1"/>
    <property type="molecule type" value="Genomic_DNA"/>
</dbReference>
<sequence>MLADMTGVQPMRQKLMGLVKGKLPSDNVQLCELKDVKDGKTFMLMGTVEEKIHTAPETLPEVLNDLDFDFLDYVPKDDSQKNDAKNIASLNEYAAKTKITVFNPLREGKKMLVLDLDYTLFDCKTPASHISLLARPGMHEMLSAAYVYYDICIWSQTHWKWLEMKITELGLLTHSAYKIAFVLDRSSMFSITSATRKVDGKPVKHEGLKIPAFKNGPESRKTDKVLFPLTRYLLQLALVDDFRSVNHEEWRSFSGPMAHVADHPPVEDGESEPWNAGALGSWSG</sequence>
<dbReference type="GO" id="GO:0090364">
    <property type="term" value="P:regulation of proteasome assembly"/>
    <property type="evidence" value="ECO:0007669"/>
    <property type="project" value="InterPro"/>
</dbReference>
<dbReference type="InterPro" id="IPR029071">
    <property type="entry name" value="Ubiquitin-like_domsf"/>
</dbReference>
<name>A0AAD5TK60_9FUNG</name>
<feature type="domain" description="FCP1 homology" evidence="2">
    <location>
        <begin position="108"/>
        <end position="257"/>
    </location>
</feature>
<proteinExistence type="predicted"/>
<gene>
    <name evidence="3" type="ORF">HDU87_003241</name>
</gene>
<dbReference type="PANTHER" id="PTHR48493">
    <property type="entry name" value="UBIQUITIN-LIKE DOMAIN-CONTAINING CTD PHOSPHATASE 1"/>
    <property type="match status" value="1"/>
</dbReference>
<accession>A0AAD5TK60</accession>
<dbReference type="InterPro" id="IPR004274">
    <property type="entry name" value="FCP1_dom"/>
</dbReference>
<evidence type="ECO:0000259" key="2">
    <source>
        <dbReference type="SMART" id="SM00577"/>
    </source>
</evidence>
<protein>
    <recommendedName>
        <fullName evidence="2">FCP1 homology domain-containing protein</fullName>
    </recommendedName>
</protein>
<dbReference type="InterPro" id="IPR051658">
    <property type="entry name" value="UBLCP1"/>
</dbReference>
<comment type="caution">
    <text evidence="3">The sequence shown here is derived from an EMBL/GenBank/DDBJ whole genome shotgun (WGS) entry which is preliminary data.</text>
</comment>
<dbReference type="PANTHER" id="PTHR48493:SF1">
    <property type="entry name" value="UBIQUITIN-LIKE DOMAIN-CONTAINING CTD PHOSPHATASE 1"/>
    <property type="match status" value="1"/>
</dbReference>
<evidence type="ECO:0000313" key="4">
    <source>
        <dbReference type="Proteomes" id="UP001212152"/>
    </source>
</evidence>
<organism evidence="3 4">
    <name type="scientific">Geranomyces variabilis</name>
    <dbReference type="NCBI Taxonomy" id="109894"/>
    <lineage>
        <taxon>Eukaryota</taxon>
        <taxon>Fungi</taxon>
        <taxon>Fungi incertae sedis</taxon>
        <taxon>Chytridiomycota</taxon>
        <taxon>Chytridiomycota incertae sedis</taxon>
        <taxon>Chytridiomycetes</taxon>
        <taxon>Spizellomycetales</taxon>
        <taxon>Powellomycetaceae</taxon>
        <taxon>Geranomyces</taxon>
    </lineage>
</organism>
<evidence type="ECO:0000256" key="1">
    <source>
        <dbReference type="SAM" id="MobiDB-lite"/>
    </source>
</evidence>
<dbReference type="Gene3D" id="3.40.50.1000">
    <property type="entry name" value="HAD superfamily/HAD-like"/>
    <property type="match status" value="2"/>
</dbReference>
<dbReference type="SMART" id="SM00577">
    <property type="entry name" value="CPDc"/>
    <property type="match status" value="1"/>
</dbReference>
<dbReference type="SUPFAM" id="SSF54236">
    <property type="entry name" value="Ubiquitin-like"/>
    <property type="match status" value="1"/>
</dbReference>
<dbReference type="Gene3D" id="3.10.20.90">
    <property type="entry name" value="Phosphatidylinositol 3-kinase Catalytic Subunit, Chain A, domain 1"/>
    <property type="match status" value="1"/>
</dbReference>